<dbReference type="InterPro" id="IPR028973">
    <property type="entry name" value="PhnB-like"/>
</dbReference>
<gene>
    <name evidence="2" type="ORF">GCM10009811_15890</name>
</gene>
<dbReference type="SUPFAM" id="SSF54593">
    <property type="entry name" value="Glyoxalase/Bleomycin resistance protein/Dihydroxybiphenyl dioxygenase"/>
    <property type="match status" value="1"/>
</dbReference>
<feature type="domain" description="Glyoxalase/fosfomycin resistance/dioxygenase" evidence="1">
    <location>
        <begin position="11"/>
        <end position="129"/>
    </location>
</feature>
<comment type="caution">
    <text evidence="2">The sequence shown here is derived from an EMBL/GenBank/DDBJ whole genome shotgun (WGS) entry which is preliminary data.</text>
</comment>
<name>A0ABN2LNI9_9MICO</name>
<proteinExistence type="predicted"/>
<evidence type="ECO:0000313" key="3">
    <source>
        <dbReference type="Proteomes" id="UP001499938"/>
    </source>
</evidence>
<dbReference type="PANTHER" id="PTHR33990">
    <property type="entry name" value="PROTEIN YJDN-RELATED"/>
    <property type="match status" value="1"/>
</dbReference>
<reference evidence="2 3" key="1">
    <citation type="journal article" date="2019" name="Int. J. Syst. Evol. Microbiol.">
        <title>The Global Catalogue of Microorganisms (GCM) 10K type strain sequencing project: providing services to taxonomists for standard genome sequencing and annotation.</title>
        <authorList>
            <consortium name="The Broad Institute Genomics Platform"/>
            <consortium name="The Broad Institute Genome Sequencing Center for Infectious Disease"/>
            <person name="Wu L."/>
            <person name="Ma J."/>
        </authorList>
    </citation>
    <scope>NUCLEOTIDE SEQUENCE [LARGE SCALE GENOMIC DNA]</scope>
    <source>
        <strain evidence="2 3">JCM 15592</strain>
    </source>
</reference>
<dbReference type="InterPro" id="IPR029068">
    <property type="entry name" value="Glyas_Bleomycin-R_OHBP_Dase"/>
</dbReference>
<dbReference type="RefSeq" id="WP_344083291.1">
    <property type="nucleotide sequence ID" value="NZ_BAAAPO010000025.1"/>
</dbReference>
<organism evidence="2 3">
    <name type="scientific">Nostocoides veronense</name>
    <dbReference type="NCBI Taxonomy" id="330836"/>
    <lineage>
        <taxon>Bacteria</taxon>
        <taxon>Bacillati</taxon>
        <taxon>Actinomycetota</taxon>
        <taxon>Actinomycetes</taxon>
        <taxon>Micrococcales</taxon>
        <taxon>Intrasporangiaceae</taxon>
        <taxon>Nostocoides</taxon>
    </lineage>
</organism>
<dbReference type="InterPro" id="IPR004360">
    <property type="entry name" value="Glyas_Fos-R_dOase_dom"/>
</dbReference>
<accession>A0ABN2LNI9</accession>
<dbReference type="Pfam" id="PF00903">
    <property type="entry name" value="Glyoxalase"/>
    <property type="match status" value="1"/>
</dbReference>
<dbReference type="EMBL" id="BAAAPO010000025">
    <property type="protein sequence ID" value="GAA1791969.1"/>
    <property type="molecule type" value="Genomic_DNA"/>
</dbReference>
<keyword evidence="3" id="KW-1185">Reference proteome</keyword>
<protein>
    <submittedName>
        <fullName evidence="2">VOC family protein</fullName>
    </submittedName>
</protein>
<dbReference type="Gene3D" id="3.10.180.10">
    <property type="entry name" value="2,3-Dihydroxybiphenyl 1,2-Dioxygenase, domain 1"/>
    <property type="match status" value="1"/>
</dbReference>
<evidence type="ECO:0000259" key="1">
    <source>
        <dbReference type="Pfam" id="PF00903"/>
    </source>
</evidence>
<sequence>MTVSVNPYLNFAGNSREAMEYYQSIFGGELRVLSFADFGMTDMPADGTMHAALIGPHITIMASDAMPGAEATWNGTRNYIAFMGDELDLMTGWYDKLAADGRGGQPLAAQAWGDIYGDVKDKFGIEWMFNISQNTGGDLPS</sequence>
<dbReference type="CDD" id="cd06588">
    <property type="entry name" value="PhnB_like"/>
    <property type="match status" value="1"/>
</dbReference>
<dbReference type="Proteomes" id="UP001499938">
    <property type="component" value="Unassembled WGS sequence"/>
</dbReference>
<dbReference type="PANTHER" id="PTHR33990:SF1">
    <property type="entry name" value="PROTEIN YJDN"/>
    <property type="match status" value="1"/>
</dbReference>
<evidence type="ECO:0000313" key="2">
    <source>
        <dbReference type="EMBL" id="GAA1791969.1"/>
    </source>
</evidence>